<keyword evidence="3 7" id="KW-0812">Transmembrane</keyword>
<evidence type="ECO:0000256" key="3">
    <source>
        <dbReference type="ARBA" id="ARBA00022692"/>
    </source>
</evidence>
<evidence type="ECO:0000313" key="9">
    <source>
        <dbReference type="EMBL" id="KAF9513234.1"/>
    </source>
</evidence>
<dbReference type="OrthoDB" id="419616at2759"/>
<dbReference type="CDD" id="cd17330">
    <property type="entry name" value="MFS_SLC46_TetA_like"/>
    <property type="match status" value="1"/>
</dbReference>
<dbReference type="AlphaFoldDB" id="A0A9P6DW04"/>
<name>A0A9P6DW04_9AGAM</name>
<evidence type="ECO:0000313" key="10">
    <source>
        <dbReference type="Proteomes" id="UP000886523"/>
    </source>
</evidence>
<keyword evidence="10" id="KW-1185">Reference proteome</keyword>
<evidence type="ECO:0000256" key="2">
    <source>
        <dbReference type="ARBA" id="ARBA00022448"/>
    </source>
</evidence>
<dbReference type="PROSITE" id="PS50850">
    <property type="entry name" value="MFS"/>
    <property type="match status" value="1"/>
</dbReference>
<gene>
    <name evidence="9" type="ORF">BS47DRAFT_1459060</name>
</gene>
<reference evidence="9" key="1">
    <citation type="journal article" date="2020" name="Nat. Commun.">
        <title>Large-scale genome sequencing of mycorrhizal fungi provides insights into the early evolution of symbiotic traits.</title>
        <authorList>
            <person name="Miyauchi S."/>
            <person name="Kiss E."/>
            <person name="Kuo A."/>
            <person name="Drula E."/>
            <person name="Kohler A."/>
            <person name="Sanchez-Garcia M."/>
            <person name="Morin E."/>
            <person name="Andreopoulos B."/>
            <person name="Barry K.W."/>
            <person name="Bonito G."/>
            <person name="Buee M."/>
            <person name="Carver A."/>
            <person name="Chen C."/>
            <person name="Cichocki N."/>
            <person name="Clum A."/>
            <person name="Culley D."/>
            <person name="Crous P.W."/>
            <person name="Fauchery L."/>
            <person name="Girlanda M."/>
            <person name="Hayes R.D."/>
            <person name="Keri Z."/>
            <person name="LaButti K."/>
            <person name="Lipzen A."/>
            <person name="Lombard V."/>
            <person name="Magnuson J."/>
            <person name="Maillard F."/>
            <person name="Murat C."/>
            <person name="Nolan M."/>
            <person name="Ohm R.A."/>
            <person name="Pangilinan J."/>
            <person name="Pereira M.F."/>
            <person name="Perotto S."/>
            <person name="Peter M."/>
            <person name="Pfister S."/>
            <person name="Riley R."/>
            <person name="Sitrit Y."/>
            <person name="Stielow J.B."/>
            <person name="Szollosi G."/>
            <person name="Zifcakova L."/>
            <person name="Stursova M."/>
            <person name="Spatafora J.W."/>
            <person name="Tedersoo L."/>
            <person name="Vaario L.M."/>
            <person name="Yamada A."/>
            <person name="Yan M."/>
            <person name="Wang P."/>
            <person name="Xu J."/>
            <person name="Bruns T."/>
            <person name="Baldrian P."/>
            <person name="Vilgalys R."/>
            <person name="Dunand C."/>
            <person name="Henrissat B."/>
            <person name="Grigoriev I.V."/>
            <person name="Hibbett D."/>
            <person name="Nagy L.G."/>
            <person name="Martin F.M."/>
        </authorList>
    </citation>
    <scope>NUCLEOTIDE SEQUENCE</scope>
    <source>
        <strain evidence="9">UP504</strain>
    </source>
</reference>
<feature type="transmembrane region" description="Helical" evidence="7">
    <location>
        <begin position="212"/>
        <end position="234"/>
    </location>
</feature>
<keyword evidence="5 7" id="KW-0472">Membrane</keyword>
<evidence type="ECO:0000256" key="4">
    <source>
        <dbReference type="ARBA" id="ARBA00022989"/>
    </source>
</evidence>
<feature type="transmembrane region" description="Helical" evidence="7">
    <location>
        <begin position="323"/>
        <end position="342"/>
    </location>
</feature>
<proteinExistence type="predicted"/>
<comment type="caution">
    <text evidence="9">The sequence shown here is derived from an EMBL/GenBank/DDBJ whole genome shotgun (WGS) entry which is preliminary data.</text>
</comment>
<dbReference type="SUPFAM" id="SSF103473">
    <property type="entry name" value="MFS general substrate transporter"/>
    <property type="match status" value="1"/>
</dbReference>
<feature type="transmembrane region" description="Helical" evidence="7">
    <location>
        <begin position="354"/>
        <end position="373"/>
    </location>
</feature>
<evidence type="ECO:0000256" key="5">
    <source>
        <dbReference type="ARBA" id="ARBA00023136"/>
    </source>
</evidence>
<feature type="transmembrane region" description="Helical" evidence="7">
    <location>
        <begin position="385"/>
        <end position="412"/>
    </location>
</feature>
<evidence type="ECO:0000259" key="8">
    <source>
        <dbReference type="PROSITE" id="PS50850"/>
    </source>
</evidence>
<protein>
    <recommendedName>
        <fullName evidence="8">Major facilitator superfamily (MFS) profile domain-containing protein</fullName>
    </recommendedName>
</protein>
<keyword evidence="4 7" id="KW-1133">Transmembrane helix</keyword>
<keyword evidence="2" id="KW-0813">Transport</keyword>
<feature type="transmembrane region" description="Helical" evidence="7">
    <location>
        <begin position="283"/>
        <end position="303"/>
    </location>
</feature>
<evidence type="ECO:0000256" key="6">
    <source>
        <dbReference type="SAM" id="MobiDB-lite"/>
    </source>
</evidence>
<sequence>MTARDVPDTNLEYASRHDTTDETHQRLARSPTPLPTRQIAILWFLQLCEPIANTVIYPFVNELVKSLEVTNGDDRRVGYYVGIIESTFFFTECLCVLQWGRLSDVIGRRPVICVGLLGVTLSITCFGLSRTFATLVLSRSLAGLTNGNIGVIKSTIGEMSDSTNIVQAFQYMPLCWPIGETIGPLIGGYLSNPAQRFPTVFGDSPLWNAFPYLLPCLVAAIFPLSGFILSLLFLRETVPNPWRWRSWNPIRRSKHDPESRPLLSRPHPVYQNPSLRSVLSKRVIITIANYCLFALVNIAFSVLQPLFLSTPIQHGGLGLHPTRIGYILAAQGVLAGSAVLFASARLEQKLRVKTVFTISMASFAILLGAFPVMNAFARVDDRIGWQVWVVLAVQLLFFGLVNIGYGCIFILVTKASPSRSCLGAVNGCAQTAASLMRAIGPASTTALFAVSVEKNLMGRQARFCHSLGTCGAWRGTEFVPGRWADGRGMLSGGSVSRELGTLATKGVIDYNCWSWFRFLLFVFLVFLVFVFCLLLLLLCW</sequence>
<feature type="region of interest" description="Disordered" evidence="6">
    <location>
        <begin position="1"/>
        <end position="31"/>
    </location>
</feature>
<comment type="subcellular location">
    <subcellularLocation>
        <location evidence="1">Membrane</location>
        <topology evidence="1">Multi-pass membrane protein</topology>
    </subcellularLocation>
</comment>
<dbReference type="Proteomes" id="UP000886523">
    <property type="component" value="Unassembled WGS sequence"/>
</dbReference>
<organism evidence="9 10">
    <name type="scientific">Hydnum rufescens UP504</name>
    <dbReference type="NCBI Taxonomy" id="1448309"/>
    <lineage>
        <taxon>Eukaryota</taxon>
        <taxon>Fungi</taxon>
        <taxon>Dikarya</taxon>
        <taxon>Basidiomycota</taxon>
        <taxon>Agaricomycotina</taxon>
        <taxon>Agaricomycetes</taxon>
        <taxon>Cantharellales</taxon>
        <taxon>Hydnaceae</taxon>
        <taxon>Hydnum</taxon>
    </lineage>
</organism>
<accession>A0A9P6DW04</accession>
<dbReference type="PANTHER" id="PTHR23504">
    <property type="entry name" value="MAJOR FACILITATOR SUPERFAMILY DOMAIN-CONTAINING PROTEIN 10"/>
    <property type="match status" value="1"/>
</dbReference>
<dbReference type="InterPro" id="IPR001958">
    <property type="entry name" value="Tet-R_TetA/multi-R_MdtG-like"/>
</dbReference>
<feature type="compositionally biased region" description="Basic and acidic residues" evidence="6">
    <location>
        <begin position="14"/>
        <end position="25"/>
    </location>
</feature>
<evidence type="ECO:0000256" key="7">
    <source>
        <dbReference type="SAM" id="Phobius"/>
    </source>
</evidence>
<feature type="transmembrane region" description="Helical" evidence="7">
    <location>
        <begin position="111"/>
        <end position="133"/>
    </location>
</feature>
<dbReference type="PANTHER" id="PTHR23504:SF15">
    <property type="entry name" value="MAJOR FACILITATOR SUPERFAMILY (MFS) PROFILE DOMAIN-CONTAINING PROTEIN"/>
    <property type="match status" value="1"/>
</dbReference>
<feature type="transmembrane region" description="Helical" evidence="7">
    <location>
        <begin position="518"/>
        <end position="538"/>
    </location>
</feature>
<dbReference type="InterPro" id="IPR020846">
    <property type="entry name" value="MFS_dom"/>
</dbReference>
<evidence type="ECO:0000256" key="1">
    <source>
        <dbReference type="ARBA" id="ARBA00004141"/>
    </source>
</evidence>
<dbReference type="EMBL" id="MU128975">
    <property type="protein sequence ID" value="KAF9513234.1"/>
    <property type="molecule type" value="Genomic_DNA"/>
</dbReference>
<dbReference type="InterPro" id="IPR036259">
    <property type="entry name" value="MFS_trans_sf"/>
</dbReference>
<dbReference type="InterPro" id="IPR011701">
    <property type="entry name" value="MFS"/>
</dbReference>
<dbReference type="GO" id="GO:0016020">
    <property type="term" value="C:membrane"/>
    <property type="evidence" value="ECO:0007669"/>
    <property type="project" value="UniProtKB-SubCell"/>
</dbReference>
<dbReference type="Gene3D" id="1.20.1250.20">
    <property type="entry name" value="MFS general substrate transporter like domains"/>
    <property type="match status" value="1"/>
</dbReference>
<feature type="domain" description="Major facilitator superfamily (MFS) profile" evidence="8">
    <location>
        <begin position="38"/>
        <end position="540"/>
    </location>
</feature>
<dbReference type="Pfam" id="PF07690">
    <property type="entry name" value="MFS_1"/>
    <property type="match status" value="1"/>
</dbReference>
<dbReference type="GO" id="GO:0022857">
    <property type="term" value="F:transmembrane transporter activity"/>
    <property type="evidence" value="ECO:0007669"/>
    <property type="project" value="InterPro"/>
</dbReference>
<dbReference type="PRINTS" id="PR01035">
    <property type="entry name" value="TCRTETA"/>
</dbReference>